<evidence type="ECO:0000313" key="7">
    <source>
        <dbReference type="Proteomes" id="UP000996601"/>
    </source>
</evidence>
<evidence type="ECO:0000313" key="6">
    <source>
        <dbReference type="EMBL" id="MCQ4634120.1"/>
    </source>
</evidence>
<gene>
    <name evidence="6" type="ORF">GB927_029080</name>
</gene>
<protein>
    <recommendedName>
        <fullName evidence="3">Flagellin</fullName>
    </recommendedName>
</protein>
<dbReference type="InterPro" id="IPR001492">
    <property type="entry name" value="Flagellin"/>
</dbReference>
<dbReference type="InterPro" id="IPR046358">
    <property type="entry name" value="Flagellin_C"/>
</dbReference>
<name>A0ABT1RG07_9HYPH</name>
<evidence type="ECO:0000256" key="1">
    <source>
        <dbReference type="ARBA" id="ARBA00005709"/>
    </source>
</evidence>
<evidence type="ECO:0000256" key="3">
    <source>
        <dbReference type="RuleBase" id="RU362073"/>
    </source>
</evidence>
<dbReference type="Gene3D" id="1.20.1330.10">
    <property type="entry name" value="f41 fragment of flagellin, N-terminal domain"/>
    <property type="match status" value="1"/>
</dbReference>
<dbReference type="SUPFAM" id="SSF64518">
    <property type="entry name" value="Phase 1 flagellin"/>
    <property type="match status" value="1"/>
</dbReference>
<dbReference type="InterPro" id="IPR001029">
    <property type="entry name" value="Flagellin_N"/>
</dbReference>
<comment type="caution">
    <text evidence="6">The sequence shown here is derived from an EMBL/GenBank/DDBJ whole genome shotgun (WGS) entry which is preliminary data.</text>
</comment>
<dbReference type="PANTHER" id="PTHR42792:SF1">
    <property type="entry name" value="FLAGELLAR HOOK-ASSOCIATED PROTEIN 3"/>
    <property type="match status" value="1"/>
</dbReference>
<keyword evidence="2 3" id="KW-0975">Bacterial flagellum</keyword>
<reference evidence="6" key="1">
    <citation type="submission" date="2021-07" db="EMBL/GenBank/DDBJ databases">
        <title>Shinella sp. nov., a novel member of the genus Shinella from water.</title>
        <authorList>
            <person name="Deng Y."/>
        </authorList>
    </citation>
    <scope>NUCLEOTIDE SEQUENCE</scope>
    <source>
        <strain evidence="6">CPCC 100929</strain>
    </source>
</reference>
<dbReference type="EMBL" id="WHSB02000017">
    <property type="protein sequence ID" value="MCQ4634120.1"/>
    <property type="molecule type" value="Genomic_DNA"/>
</dbReference>
<dbReference type="Pfam" id="PF00669">
    <property type="entry name" value="Flagellin_N"/>
    <property type="match status" value="1"/>
</dbReference>
<keyword evidence="6" id="KW-0966">Cell projection</keyword>
<dbReference type="NCBIfam" id="NF004669">
    <property type="entry name" value="PRK06008.1"/>
    <property type="match status" value="1"/>
</dbReference>
<dbReference type="PANTHER" id="PTHR42792">
    <property type="entry name" value="FLAGELLIN"/>
    <property type="match status" value="1"/>
</dbReference>
<keyword evidence="3" id="KW-0964">Secreted</keyword>
<dbReference type="Proteomes" id="UP000996601">
    <property type="component" value="Unassembled WGS sequence"/>
</dbReference>
<dbReference type="RefSeq" id="WP_256120721.1">
    <property type="nucleotide sequence ID" value="NZ_WHSB02000017.1"/>
</dbReference>
<organism evidence="6 7">
    <name type="scientific">Shinella lacus</name>
    <dbReference type="NCBI Taxonomy" id="2654216"/>
    <lineage>
        <taxon>Bacteria</taxon>
        <taxon>Pseudomonadati</taxon>
        <taxon>Pseudomonadota</taxon>
        <taxon>Alphaproteobacteria</taxon>
        <taxon>Hyphomicrobiales</taxon>
        <taxon>Rhizobiaceae</taxon>
        <taxon>Shinella</taxon>
    </lineage>
</organism>
<dbReference type="Pfam" id="PF00700">
    <property type="entry name" value="Flagellin_C"/>
    <property type="match status" value="1"/>
</dbReference>
<evidence type="ECO:0000259" key="4">
    <source>
        <dbReference type="Pfam" id="PF00669"/>
    </source>
</evidence>
<comment type="subcellular location">
    <subcellularLocation>
        <location evidence="3">Secreted</location>
    </subcellularLocation>
    <subcellularLocation>
        <location evidence="3">Bacterial flagellum</location>
    </subcellularLocation>
</comment>
<comment type="similarity">
    <text evidence="1 3">Belongs to the bacterial flagellin family.</text>
</comment>
<keyword evidence="7" id="KW-1185">Reference proteome</keyword>
<feature type="domain" description="Flagellin C-terminal" evidence="5">
    <location>
        <begin position="269"/>
        <end position="352"/>
    </location>
</feature>
<evidence type="ECO:0000259" key="5">
    <source>
        <dbReference type="Pfam" id="PF00700"/>
    </source>
</evidence>
<comment type="function">
    <text evidence="3">Flagellin is the subunit protein which polymerizes to form the filaments of bacterial flagella.</text>
</comment>
<evidence type="ECO:0000256" key="2">
    <source>
        <dbReference type="ARBA" id="ARBA00023143"/>
    </source>
</evidence>
<proteinExistence type="inferred from homology"/>
<sequence>MKTSFVSNMSLQNAMRLTVASAQKEMLQLQEETVTGRHADVGAVLGAKTARTLNLHRDLQRMESLKSTNALTTQRLAASQEALGQMSTAANDALEVFIALSGITSADQLALAKENIGNAMSTFTAAANSSFSGEFLFAGINTDVTPLKDYLQETPVSDAKAAFDAAFATHFGFPQSNEVAVAGITPTDMQDFIDNLETSFMGPGWETDWSNASDENMQSRISTAETVQSSTNTNVEGMRYMALGLVLGQELLALGISEQTRKTVSDAAIDYTGRAISGIDGERSKLGISEARVTQANTSLNAQITILSTSIKDMEGIDTYEAATRVTTLESQLSLAYTLTSRIQNLSLLNYL</sequence>
<accession>A0ABT1RG07</accession>
<feature type="domain" description="Flagellin N-terminal" evidence="4">
    <location>
        <begin position="6"/>
        <end position="142"/>
    </location>
</feature>
<keyword evidence="6" id="KW-0282">Flagellum</keyword>
<keyword evidence="6" id="KW-0969">Cilium</keyword>